<name>A0ABX5LI57_9BACT</name>
<organism evidence="1 2">
    <name type="scientific">Hallerella porci</name>
    <dbReference type="NCBI Taxonomy" id="1945871"/>
    <lineage>
        <taxon>Bacteria</taxon>
        <taxon>Pseudomonadati</taxon>
        <taxon>Fibrobacterota</taxon>
        <taxon>Fibrobacteria</taxon>
        <taxon>Fibrobacterales</taxon>
        <taxon>Fibrobacteraceae</taxon>
        <taxon>Hallerella</taxon>
    </lineage>
</organism>
<accession>A0ABX5LI57</accession>
<sequence>MEEISETELKQSKIFRDFDKAYAEGKLDYLKQLFLPYILNNIADFYQFKKEKLKQFAEALDMHQLLKLYLYYKQMPIDMRRYMEGQSQSIKEAIADSHQERQVAVSEWIKKYAARHRDVTIKTQCIFFEKIADQVIPIIEKSLQEYEEQLRIHG</sequence>
<reference evidence="1 2" key="1">
    <citation type="submission" date="2018-05" db="EMBL/GenBank/DDBJ databases">
        <title>Animal gut microbial communities from fecal samples from Wisconsin, USA.</title>
        <authorList>
            <person name="Neumann A."/>
        </authorList>
    </citation>
    <scope>NUCLEOTIDE SEQUENCE [LARGE SCALE GENOMIC DNA]</scope>
    <source>
        <strain evidence="1 2">UWS4</strain>
    </source>
</reference>
<evidence type="ECO:0000313" key="2">
    <source>
        <dbReference type="Proteomes" id="UP000245523"/>
    </source>
</evidence>
<protein>
    <submittedName>
        <fullName evidence="1">Uncharacterized protein</fullName>
    </submittedName>
</protein>
<dbReference type="EMBL" id="QGHD01000031">
    <property type="protein sequence ID" value="PWK93135.1"/>
    <property type="molecule type" value="Genomic_DNA"/>
</dbReference>
<dbReference type="Proteomes" id="UP000245523">
    <property type="component" value="Unassembled WGS sequence"/>
</dbReference>
<keyword evidence="2" id="KW-1185">Reference proteome</keyword>
<proteinExistence type="predicted"/>
<dbReference type="RefSeq" id="WP_106198423.1">
    <property type="nucleotide sequence ID" value="NZ_QGHD01000031.1"/>
</dbReference>
<evidence type="ECO:0000313" key="1">
    <source>
        <dbReference type="EMBL" id="PWK93135.1"/>
    </source>
</evidence>
<gene>
    <name evidence="1" type="ORF">B0H50_1315</name>
</gene>
<comment type="caution">
    <text evidence="1">The sequence shown here is derived from an EMBL/GenBank/DDBJ whole genome shotgun (WGS) entry which is preliminary data.</text>
</comment>